<dbReference type="EMBL" id="NDYN01000001">
    <property type="protein sequence ID" value="OUT08983.1"/>
    <property type="molecule type" value="Genomic_DNA"/>
</dbReference>
<evidence type="ECO:0000313" key="3">
    <source>
        <dbReference type="Proteomes" id="UP000196317"/>
    </source>
</evidence>
<comment type="caution">
    <text evidence="1">The sequence shown here is derived from an EMBL/GenBank/DDBJ whole genome shotgun (WGS) entry which is preliminary data.</text>
</comment>
<dbReference type="AlphaFoldDB" id="A0A1Y5MI73"/>
<sequence length="77" mass="8999">MLRVFKKNELNGKWEQLSISDIEIDLDGISLLDLYKTLTPRERQDFVYAMDYDEIKELCSLITHYHPSPSTKASSTF</sequence>
<proteinExistence type="predicted"/>
<organism evidence="1 3">
    <name type="scientific">Campylobacter concisus</name>
    <dbReference type="NCBI Taxonomy" id="199"/>
    <lineage>
        <taxon>Bacteria</taxon>
        <taxon>Pseudomonadati</taxon>
        <taxon>Campylobacterota</taxon>
        <taxon>Epsilonproteobacteria</taxon>
        <taxon>Campylobacterales</taxon>
        <taxon>Campylobacteraceae</taxon>
        <taxon>Campylobacter</taxon>
    </lineage>
</organism>
<accession>A0A1Y5MI73</accession>
<evidence type="ECO:0000313" key="1">
    <source>
        <dbReference type="EMBL" id="OUT06853.1"/>
    </source>
</evidence>
<dbReference type="EMBL" id="NDYN01000010">
    <property type="protein sequence ID" value="OUT06853.1"/>
    <property type="molecule type" value="Genomic_DNA"/>
</dbReference>
<reference evidence="1 3" key="1">
    <citation type="submission" date="2017-04" db="EMBL/GenBank/DDBJ databases">
        <title>Complete genome of Campylobacter concisus ATCC 33237T and draft genomes for an additional eight well characterized C. concisus strains.</title>
        <authorList>
            <person name="Cornelius A.J."/>
            <person name="Miller W.G."/>
            <person name="Lastovica A.J."/>
            <person name="On S.L."/>
            <person name="French N.P."/>
            <person name="Vandenberg O."/>
            <person name="Biggs P.J."/>
        </authorList>
    </citation>
    <scope>NUCLEOTIDE SEQUENCE [LARGE SCALE GENOMIC DNA]</scope>
    <source>
        <strain evidence="1 3">CCUG 19995</strain>
    </source>
</reference>
<protein>
    <submittedName>
        <fullName evidence="1">Uncharacterized protein</fullName>
    </submittedName>
</protein>
<dbReference type="Proteomes" id="UP000196317">
    <property type="component" value="Unassembled WGS sequence"/>
</dbReference>
<gene>
    <name evidence="2" type="ORF">B9N65_01180</name>
    <name evidence="1" type="ORF">B9N65_09745</name>
</gene>
<name>A0A1Y5MI73_9BACT</name>
<evidence type="ECO:0000313" key="2">
    <source>
        <dbReference type="EMBL" id="OUT08983.1"/>
    </source>
</evidence>